<organism evidence="1 2">
    <name type="scientific">Suipraeoptans intestinalis</name>
    <dbReference type="NCBI Taxonomy" id="2606628"/>
    <lineage>
        <taxon>Bacteria</taxon>
        <taxon>Bacillati</taxon>
        <taxon>Bacillota</taxon>
        <taxon>Clostridia</taxon>
        <taxon>Lachnospirales</taxon>
        <taxon>Lachnospiraceae</taxon>
        <taxon>Suipraeoptans</taxon>
    </lineage>
</organism>
<dbReference type="AlphaFoldDB" id="A0A6N7USC2"/>
<dbReference type="Proteomes" id="UP000434409">
    <property type="component" value="Unassembled WGS sequence"/>
</dbReference>
<evidence type="ECO:0000313" key="2">
    <source>
        <dbReference type="Proteomes" id="UP000434409"/>
    </source>
</evidence>
<evidence type="ECO:0000313" key="1">
    <source>
        <dbReference type="EMBL" id="MSR93414.1"/>
    </source>
</evidence>
<accession>A0A6N7USC2</accession>
<dbReference type="RefSeq" id="WP_154476394.1">
    <property type="nucleotide sequence ID" value="NZ_VULY01000018.1"/>
</dbReference>
<gene>
    <name evidence="1" type="ORF">FYJ34_03795</name>
</gene>
<proteinExistence type="predicted"/>
<keyword evidence="2" id="KW-1185">Reference proteome</keyword>
<name>A0A6N7USC2_9FIRM</name>
<dbReference type="EMBL" id="VULY01000018">
    <property type="protein sequence ID" value="MSR93414.1"/>
    <property type="molecule type" value="Genomic_DNA"/>
</dbReference>
<comment type="caution">
    <text evidence="1">The sequence shown here is derived from an EMBL/GenBank/DDBJ whole genome shotgun (WGS) entry which is preliminary data.</text>
</comment>
<sequence length="78" mass="8890">MVPVTYEKLRELVSRTTVDIYEEMTPQVVQLIQKTKEDAALTEAQKQDEISLHLLGYVKSCTNEILIEVLAEILGLKE</sequence>
<protein>
    <submittedName>
        <fullName evidence="1">Uncharacterized protein</fullName>
    </submittedName>
</protein>
<reference evidence="1 2" key="1">
    <citation type="submission" date="2019-08" db="EMBL/GenBank/DDBJ databases">
        <title>In-depth cultivation of the pig gut microbiome towards novel bacterial diversity and tailored functional studies.</title>
        <authorList>
            <person name="Wylensek D."/>
            <person name="Hitch T.C.A."/>
            <person name="Clavel T."/>
        </authorList>
    </citation>
    <scope>NUCLEOTIDE SEQUENCE [LARGE SCALE GENOMIC DNA]</scope>
    <source>
        <strain evidence="1 2">68-1-5</strain>
    </source>
</reference>